<dbReference type="GO" id="GO:0006508">
    <property type="term" value="P:proteolysis"/>
    <property type="evidence" value="ECO:0007669"/>
    <property type="project" value="InterPro"/>
</dbReference>
<dbReference type="SUPFAM" id="SSF53474">
    <property type="entry name" value="alpha/beta-Hydrolases"/>
    <property type="match status" value="1"/>
</dbReference>
<dbReference type="RefSeq" id="WP_158520416.1">
    <property type="nucleotide sequence ID" value="NZ_MWWS01000005.1"/>
</dbReference>
<organism evidence="4 5">
    <name type="scientific">Bombiscardovia coagulans</name>
    <dbReference type="NCBI Taxonomy" id="686666"/>
    <lineage>
        <taxon>Bacteria</taxon>
        <taxon>Bacillati</taxon>
        <taxon>Actinomycetota</taxon>
        <taxon>Actinomycetes</taxon>
        <taxon>Bifidobacteriales</taxon>
        <taxon>Bifidobacteriaceae</taxon>
        <taxon>Bombiscardovia</taxon>
    </lineage>
</organism>
<sequence>MKNSRSCAQLDREAGHRLPVSHSRMYSTFINGTRLAYSMNPAPSGAPILVYLHGGPGGACIPLTQRYNAALERHFRFINIDQRGCGLSYYPFPPQESITIELMLADMVAFVRRLRRVYPQAPITLLGHSWGSVLGLEFAKRYPELIKRFIGVGQVVDMSASHQARLHPVLEVFPSWLRQSFGSESALADGLLRVEELKALGLIRSLMQEINRSVTYLSSPYYRWRGIKGLLIGANQSHARLDKELDQVDFSNIHSFEVPVAFLEGRYDRHLPPELVEHYASQLKSEHKFVWFEHSAHCPQWEEPTRFVAVVEELCHEDFN</sequence>
<protein>
    <submittedName>
        <fullName evidence="4">Alpha/beta hydrolase family protein</fullName>
    </submittedName>
</protein>
<dbReference type="OrthoDB" id="9796770at2"/>
<dbReference type="PANTHER" id="PTHR43689:SF8">
    <property type="entry name" value="ALPHA_BETA-HYDROLASES SUPERFAMILY PROTEIN"/>
    <property type="match status" value="1"/>
</dbReference>
<evidence type="ECO:0000313" key="4">
    <source>
        <dbReference type="EMBL" id="OZG49148.1"/>
    </source>
</evidence>
<gene>
    <name evidence="4" type="ORF">BOCO_0957</name>
</gene>
<accession>A0A261EQL4</accession>
<dbReference type="InterPro" id="IPR029058">
    <property type="entry name" value="AB_hydrolase_fold"/>
</dbReference>
<evidence type="ECO:0000313" key="5">
    <source>
        <dbReference type="Proteomes" id="UP000216004"/>
    </source>
</evidence>
<dbReference type="PRINTS" id="PR00793">
    <property type="entry name" value="PROAMNOPTASE"/>
</dbReference>
<comment type="caution">
    <text evidence="4">The sequence shown here is derived from an EMBL/GenBank/DDBJ whole genome shotgun (WGS) entry which is preliminary data.</text>
</comment>
<keyword evidence="5" id="KW-1185">Reference proteome</keyword>
<dbReference type="Gene3D" id="3.40.50.1820">
    <property type="entry name" value="alpha/beta hydrolase"/>
    <property type="match status" value="1"/>
</dbReference>
<proteinExistence type="inferred from homology"/>
<comment type="similarity">
    <text evidence="1">Belongs to the peptidase S33 family.</text>
</comment>
<evidence type="ECO:0000259" key="3">
    <source>
        <dbReference type="Pfam" id="PF00561"/>
    </source>
</evidence>
<dbReference type="InterPro" id="IPR002410">
    <property type="entry name" value="Peptidase_S33"/>
</dbReference>
<name>A0A261EQL4_9BIFI</name>
<dbReference type="GO" id="GO:0004177">
    <property type="term" value="F:aminopeptidase activity"/>
    <property type="evidence" value="ECO:0007669"/>
    <property type="project" value="UniProtKB-EC"/>
</dbReference>
<keyword evidence="2 4" id="KW-0378">Hydrolase</keyword>
<dbReference type="PANTHER" id="PTHR43689">
    <property type="entry name" value="HYDROLASE"/>
    <property type="match status" value="1"/>
</dbReference>
<dbReference type="InterPro" id="IPR000073">
    <property type="entry name" value="AB_hydrolase_1"/>
</dbReference>
<evidence type="ECO:0000256" key="1">
    <source>
        <dbReference type="ARBA" id="ARBA00010088"/>
    </source>
</evidence>
<dbReference type="AlphaFoldDB" id="A0A261EQL4"/>
<dbReference type="Proteomes" id="UP000216004">
    <property type="component" value="Unassembled WGS sequence"/>
</dbReference>
<evidence type="ECO:0000256" key="2">
    <source>
        <dbReference type="ARBA" id="ARBA00022801"/>
    </source>
</evidence>
<dbReference type="EMBL" id="MWWS01000005">
    <property type="protein sequence ID" value="OZG49148.1"/>
    <property type="molecule type" value="Genomic_DNA"/>
</dbReference>
<feature type="domain" description="AB hydrolase-1" evidence="3">
    <location>
        <begin position="47"/>
        <end position="304"/>
    </location>
</feature>
<dbReference type="Pfam" id="PF00561">
    <property type="entry name" value="Abhydrolase_1"/>
    <property type="match status" value="1"/>
</dbReference>
<reference evidence="4 5" key="1">
    <citation type="journal article" date="2017" name="BMC Genomics">
        <title>Comparative genomic and phylogenomic analyses of the Bifidobacteriaceae family.</title>
        <authorList>
            <person name="Lugli G.A."/>
            <person name="Milani C."/>
            <person name="Turroni F."/>
            <person name="Duranti S."/>
            <person name="Mancabelli L."/>
            <person name="Mangifesta M."/>
            <person name="Ferrario C."/>
            <person name="Modesto M."/>
            <person name="Mattarelli P."/>
            <person name="Jiri K."/>
            <person name="van Sinderen D."/>
            <person name="Ventura M."/>
        </authorList>
    </citation>
    <scope>NUCLEOTIDE SEQUENCE [LARGE SCALE GENOMIC DNA]</scope>
    <source>
        <strain evidence="4 5">DSM 22924</strain>
    </source>
</reference>